<dbReference type="OrthoDB" id="377083at2759"/>
<dbReference type="AlphaFoldDB" id="A0A9P4M119"/>
<comment type="similarity">
    <text evidence="2">Belongs to the polyprenol kinase family.</text>
</comment>
<sequence length="922" mass="101709">MPAKREPPGPSQRLDLPSSHLAHDAPAELETTRTSTRSPHPYHRRKSQPPAAPSGCQLQSHPASSSGEDPEARLSARYRDLSTSLSESGTEADDEGYSFVKTLPAPPVRQHKGLRDLRNSAHDGTSSPLLTPSKLNEEGRKLGNGYFMSRKRKSDASSPSEEEALLAREKFMRRRRAELLRRASEVALLAVIGALILHRVSAWQGLSVWSRVELSSLFGVFASLIILYPLRLLASLNRTSQAGTQQPMPRIRIPAAFDPAPLLYPGILPVLISLSLCPQMENILLPNIVLAISTLPPQLIPSFGHRSGYSVEHWFVSIIPLIVSEHTDIPSSTNASKPYLLKSSEGALHPEIIASLFPLHQALLPTIQYLTTTSLLPAELQLLSVSLINLLAFSKAPEMRILSTIIWLGALTLLISCGHVIRWGVALARIPKWRFRRAGQITRARQSFLQILRDNVWSTSKEGFIKKDGTSDSDANNDVFVPEHSKPRRDSLRLTKVNTSPARINGVNELENKFPKPSNGTPSGRHRRSTLSELPFSKGNPPSMGHRQKRSKISYARSFLALTASQAASRKWFYAAYVYFSMAFIILVPIRLFIMRYVLDGVEPFGWAIGYLLGNLRAVRFWVFSQGFTDWIALPPLQDADAMQSDEPGRAEYVRRVLSGPANARLIIIGYWLGILAFGMAVVLRLTSIVEVDTRRKVFHGMMVAMLLPTIYIDPAFVSLTLALVLSVFLLIDLIRASQLPPLSKPIAYFLTPYVDGRDLRGPVVVSHIFLLIGCAVPLWLSLSSVDRIGERPWDGWDVSTRDVSMTAGVVCVGMGDAAASLVGRRFGRRKWPWLGGKSLEGSLAFTIAVTAGLLFGKIWLELGQWGDVENDGGWVLLEVGDVVKAFICGGGASFMEAVLTGGNDNVVVPLVLWLLVRGMRL</sequence>
<evidence type="ECO:0000256" key="6">
    <source>
        <dbReference type="ARBA" id="ARBA00022777"/>
    </source>
</evidence>
<feature type="region of interest" description="Disordered" evidence="10">
    <location>
        <begin position="1"/>
        <end position="110"/>
    </location>
</feature>
<keyword evidence="5 11" id="KW-0812">Transmembrane</keyword>
<evidence type="ECO:0000256" key="9">
    <source>
        <dbReference type="ARBA" id="ARBA00023136"/>
    </source>
</evidence>
<feature type="compositionally biased region" description="Basic and acidic residues" evidence="10">
    <location>
        <begin position="70"/>
        <end position="80"/>
    </location>
</feature>
<dbReference type="GO" id="GO:0043048">
    <property type="term" value="P:dolichyl monophosphate biosynthetic process"/>
    <property type="evidence" value="ECO:0007669"/>
    <property type="project" value="TreeGrafter"/>
</dbReference>
<evidence type="ECO:0000256" key="5">
    <source>
        <dbReference type="ARBA" id="ARBA00022692"/>
    </source>
</evidence>
<name>A0A9P4M119_9PEZI</name>
<dbReference type="Proteomes" id="UP000799776">
    <property type="component" value="Unassembled WGS sequence"/>
</dbReference>
<evidence type="ECO:0000313" key="13">
    <source>
        <dbReference type="Proteomes" id="UP000799776"/>
    </source>
</evidence>
<protein>
    <recommendedName>
        <fullName evidence="3">dolichol kinase</fullName>
        <ecNumber evidence="3">2.7.1.108</ecNumber>
    </recommendedName>
</protein>
<comment type="subcellular location">
    <subcellularLocation>
        <location evidence="1">Endoplasmic reticulum membrane</location>
        <topology evidence="1">Multi-pass membrane protein</topology>
    </subcellularLocation>
</comment>
<evidence type="ECO:0000256" key="4">
    <source>
        <dbReference type="ARBA" id="ARBA00022679"/>
    </source>
</evidence>
<dbReference type="InterPro" id="IPR032974">
    <property type="entry name" value="Polypren_kinase"/>
</dbReference>
<keyword evidence="6" id="KW-0418">Kinase</keyword>
<comment type="caution">
    <text evidence="12">The sequence shown here is derived from an EMBL/GenBank/DDBJ whole genome shotgun (WGS) entry which is preliminary data.</text>
</comment>
<feature type="transmembrane region" description="Helical" evidence="11">
    <location>
        <begin position="572"/>
        <end position="594"/>
    </location>
</feature>
<keyword evidence="4" id="KW-0808">Transferase</keyword>
<feature type="transmembrane region" description="Helical" evidence="11">
    <location>
        <begin position="764"/>
        <end position="783"/>
    </location>
</feature>
<dbReference type="GO" id="GO:0004168">
    <property type="term" value="F:dolichol kinase activity"/>
    <property type="evidence" value="ECO:0007669"/>
    <property type="project" value="UniProtKB-EC"/>
</dbReference>
<proteinExistence type="inferred from homology"/>
<reference evidence="12" key="1">
    <citation type="journal article" date="2020" name="Stud. Mycol.">
        <title>101 Dothideomycetes genomes: a test case for predicting lifestyles and emergence of pathogens.</title>
        <authorList>
            <person name="Haridas S."/>
            <person name="Albert R."/>
            <person name="Binder M."/>
            <person name="Bloem J."/>
            <person name="Labutti K."/>
            <person name="Salamov A."/>
            <person name="Andreopoulos B."/>
            <person name="Baker S."/>
            <person name="Barry K."/>
            <person name="Bills G."/>
            <person name="Bluhm B."/>
            <person name="Cannon C."/>
            <person name="Castanera R."/>
            <person name="Culley D."/>
            <person name="Daum C."/>
            <person name="Ezra D."/>
            <person name="Gonzalez J."/>
            <person name="Henrissat B."/>
            <person name="Kuo A."/>
            <person name="Liang C."/>
            <person name="Lipzen A."/>
            <person name="Lutzoni F."/>
            <person name="Magnuson J."/>
            <person name="Mondo S."/>
            <person name="Nolan M."/>
            <person name="Ohm R."/>
            <person name="Pangilinan J."/>
            <person name="Park H.-J."/>
            <person name="Ramirez L."/>
            <person name="Alfaro M."/>
            <person name="Sun H."/>
            <person name="Tritt A."/>
            <person name="Yoshinaga Y."/>
            <person name="Zwiers L.-H."/>
            <person name="Turgeon B."/>
            <person name="Goodwin S."/>
            <person name="Spatafora J."/>
            <person name="Crous P."/>
            <person name="Grigoriev I."/>
        </authorList>
    </citation>
    <scope>NUCLEOTIDE SEQUENCE</scope>
    <source>
        <strain evidence="12">CBS 121410</strain>
    </source>
</reference>
<evidence type="ECO:0000256" key="3">
    <source>
        <dbReference type="ARBA" id="ARBA00012132"/>
    </source>
</evidence>
<dbReference type="PANTHER" id="PTHR13205:SF15">
    <property type="entry name" value="DOLICHOL KINASE"/>
    <property type="match status" value="1"/>
</dbReference>
<feature type="compositionally biased region" description="Polar residues" evidence="10">
    <location>
        <begin position="56"/>
        <end position="67"/>
    </location>
</feature>
<feature type="region of interest" description="Disordered" evidence="10">
    <location>
        <begin position="508"/>
        <end position="548"/>
    </location>
</feature>
<gene>
    <name evidence="12" type="ORF">K490DRAFT_33229</name>
</gene>
<evidence type="ECO:0000256" key="10">
    <source>
        <dbReference type="SAM" id="MobiDB-lite"/>
    </source>
</evidence>
<feature type="region of interest" description="Disordered" evidence="10">
    <location>
        <begin position="467"/>
        <end position="492"/>
    </location>
</feature>
<organism evidence="12 13">
    <name type="scientific">Saccharata proteae CBS 121410</name>
    <dbReference type="NCBI Taxonomy" id="1314787"/>
    <lineage>
        <taxon>Eukaryota</taxon>
        <taxon>Fungi</taxon>
        <taxon>Dikarya</taxon>
        <taxon>Ascomycota</taxon>
        <taxon>Pezizomycotina</taxon>
        <taxon>Dothideomycetes</taxon>
        <taxon>Dothideomycetes incertae sedis</taxon>
        <taxon>Botryosphaeriales</taxon>
        <taxon>Saccharataceae</taxon>
        <taxon>Saccharata</taxon>
    </lineage>
</organism>
<feature type="transmembrane region" description="Helical" evidence="11">
    <location>
        <begin position="843"/>
        <end position="861"/>
    </location>
</feature>
<accession>A0A9P4M119</accession>
<keyword evidence="9 11" id="KW-0472">Membrane</keyword>
<evidence type="ECO:0000256" key="1">
    <source>
        <dbReference type="ARBA" id="ARBA00004477"/>
    </source>
</evidence>
<evidence type="ECO:0000256" key="11">
    <source>
        <dbReference type="SAM" id="Phobius"/>
    </source>
</evidence>
<dbReference type="GO" id="GO:0005789">
    <property type="term" value="C:endoplasmic reticulum membrane"/>
    <property type="evidence" value="ECO:0007669"/>
    <property type="project" value="UniProtKB-SubCell"/>
</dbReference>
<evidence type="ECO:0000256" key="8">
    <source>
        <dbReference type="ARBA" id="ARBA00022989"/>
    </source>
</evidence>
<dbReference type="EMBL" id="ML978712">
    <property type="protein sequence ID" value="KAF2090777.1"/>
    <property type="molecule type" value="Genomic_DNA"/>
</dbReference>
<evidence type="ECO:0000256" key="7">
    <source>
        <dbReference type="ARBA" id="ARBA00022824"/>
    </source>
</evidence>
<dbReference type="EC" id="2.7.1.108" evidence="3"/>
<keyword evidence="7" id="KW-0256">Endoplasmic reticulum</keyword>
<evidence type="ECO:0000313" key="12">
    <source>
        <dbReference type="EMBL" id="KAF2090777.1"/>
    </source>
</evidence>
<feature type="transmembrane region" description="Helical" evidence="11">
    <location>
        <begin position="405"/>
        <end position="428"/>
    </location>
</feature>
<keyword evidence="13" id="KW-1185">Reference proteome</keyword>
<keyword evidence="8 11" id="KW-1133">Transmembrane helix</keyword>
<feature type="transmembrane region" description="Helical" evidence="11">
    <location>
        <begin position="707"/>
        <end position="732"/>
    </location>
</feature>
<feature type="transmembrane region" description="Helical" evidence="11">
    <location>
        <begin position="666"/>
        <end position="686"/>
    </location>
</feature>
<feature type="compositionally biased region" description="Basic and acidic residues" evidence="10">
    <location>
        <begin position="481"/>
        <end position="492"/>
    </location>
</feature>
<evidence type="ECO:0000256" key="2">
    <source>
        <dbReference type="ARBA" id="ARBA00010794"/>
    </source>
</evidence>
<dbReference type="PANTHER" id="PTHR13205">
    <property type="entry name" value="TRANSMEMBRANE PROTEIN 15-RELATED"/>
    <property type="match status" value="1"/>
</dbReference>